<evidence type="ECO:0000256" key="4">
    <source>
        <dbReference type="RuleBase" id="RU361279"/>
    </source>
</evidence>
<keyword evidence="4" id="KW-0460">Magnesium</keyword>
<comment type="cofactor">
    <cofactor evidence="4">
        <name>Mg(2+)</name>
        <dbReference type="ChEBI" id="CHEBI:18420"/>
    </cofactor>
</comment>
<dbReference type="Gene3D" id="3.40.50.10420">
    <property type="entry name" value="NagB/RpiA/CoA transferase-like"/>
    <property type="match status" value="1"/>
</dbReference>
<comment type="catalytic activity">
    <reaction evidence="4">
        <text>(6S)-5-formyl-5,6,7,8-tetrahydrofolate + ATP = (6R)-5,10-methenyltetrahydrofolate + ADP + phosphate</text>
        <dbReference type="Rhea" id="RHEA:10488"/>
        <dbReference type="ChEBI" id="CHEBI:30616"/>
        <dbReference type="ChEBI" id="CHEBI:43474"/>
        <dbReference type="ChEBI" id="CHEBI:57455"/>
        <dbReference type="ChEBI" id="CHEBI:57457"/>
        <dbReference type="ChEBI" id="CHEBI:456216"/>
        <dbReference type="EC" id="6.3.3.2"/>
    </reaction>
</comment>
<dbReference type="EC" id="6.3.3.2" evidence="4"/>
<dbReference type="PANTHER" id="PTHR23407:SF1">
    <property type="entry name" value="5-FORMYLTETRAHYDROFOLATE CYCLO-LIGASE"/>
    <property type="match status" value="1"/>
</dbReference>
<dbReference type="PANTHER" id="PTHR23407">
    <property type="entry name" value="ATPASE INHIBITOR/5-FORMYLTETRAHYDROFOLATE CYCLO-LIGASE"/>
    <property type="match status" value="1"/>
</dbReference>
<dbReference type="NCBIfam" id="TIGR02727">
    <property type="entry name" value="MTHFS_bact"/>
    <property type="match status" value="1"/>
</dbReference>
<dbReference type="EMBL" id="JAFITR010000168">
    <property type="protein sequence ID" value="MBN4067500.1"/>
    <property type="molecule type" value="Genomic_DNA"/>
</dbReference>
<dbReference type="InterPro" id="IPR037171">
    <property type="entry name" value="NagB/RpiA_transferase-like"/>
</dbReference>
<keyword evidence="2 4" id="KW-0547">Nucleotide-binding</keyword>
<dbReference type="SUPFAM" id="SSF100950">
    <property type="entry name" value="NagB/RpiA/CoA transferase-like"/>
    <property type="match status" value="1"/>
</dbReference>
<dbReference type="Pfam" id="PF01812">
    <property type="entry name" value="5-FTHF_cyc-lig"/>
    <property type="match status" value="1"/>
</dbReference>
<proteinExistence type="inferred from homology"/>
<evidence type="ECO:0000256" key="1">
    <source>
        <dbReference type="ARBA" id="ARBA00010638"/>
    </source>
</evidence>
<dbReference type="PIRSF" id="PIRSF006806">
    <property type="entry name" value="FTHF_cligase"/>
    <property type="match status" value="1"/>
</dbReference>
<dbReference type="InterPro" id="IPR002698">
    <property type="entry name" value="FTHF_cligase"/>
</dbReference>
<keyword evidence="6" id="KW-1185">Reference proteome</keyword>
<evidence type="ECO:0000313" key="5">
    <source>
        <dbReference type="EMBL" id="MBN4067500.1"/>
    </source>
</evidence>
<keyword evidence="5" id="KW-0436">Ligase</keyword>
<organism evidence="5 6">
    <name type="scientific">Simkania negevensis</name>
    <dbReference type="NCBI Taxonomy" id="83561"/>
    <lineage>
        <taxon>Bacteria</taxon>
        <taxon>Pseudomonadati</taxon>
        <taxon>Chlamydiota</taxon>
        <taxon>Chlamydiia</taxon>
        <taxon>Parachlamydiales</taxon>
        <taxon>Simkaniaceae</taxon>
        <taxon>Simkania</taxon>
    </lineage>
</organism>
<keyword evidence="4" id="KW-0479">Metal-binding</keyword>
<dbReference type="Proteomes" id="UP000722121">
    <property type="component" value="Unassembled WGS sequence"/>
</dbReference>
<evidence type="ECO:0000313" key="6">
    <source>
        <dbReference type="Proteomes" id="UP000722121"/>
    </source>
</evidence>
<evidence type="ECO:0000256" key="3">
    <source>
        <dbReference type="ARBA" id="ARBA00022840"/>
    </source>
</evidence>
<evidence type="ECO:0000256" key="2">
    <source>
        <dbReference type="ARBA" id="ARBA00022741"/>
    </source>
</evidence>
<dbReference type="InterPro" id="IPR024185">
    <property type="entry name" value="FTHF_cligase-like_sf"/>
</dbReference>
<name>A0ABS3ASY4_9BACT</name>
<gene>
    <name evidence="5" type="ORF">JYU14_05390</name>
</gene>
<keyword evidence="3 4" id="KW-0067">ATP-binding</keyword>
<accession>A0ABS3ASY4</accession>
<comment type="similarity">
    <text evidence="1 4">Belongs to the 5-formyltetrahydrofolate cyclo-ligase family.</text>
</comment>
<protein>
    <recommendedName>
        <fullName evidence="4">5-formyltetrahydrofolate cyclo-ligase</fullName>
        <ecNumber evidence="4">6.3.3.2</ecNumber>
    </recommendedName>
</protein>
<sequence>MTSSEESKAALRKRYLAKRKAIIEERRIEAGQKIMEALPPLLPEGNVLSFASFGSEIDLWPLNNLLIKEKRLLLPKVASKSTIQVYRIKEITHDLAPSDLGPLEPINTLCEPCFAEEICCVLVPGIVFDDEGYRLGYGKGFYDRLLANLPQKTPTYGIAFREQESPTPLPQTSRDVAVLRVHYF</sequence>
<reference evidence="5 6" key="1">
    <citation type="submission" date="2021-02" db="EMBL/GenBank/DDBJ databases">
        <title>Activity-based single-cell genomes from oceanic crustal fluid captures similar information to metagenomic and metatranscriptomic surveys with orders of magnitude less sampling.</title>
        <authorList>
            <person name="D'Angelo T.S."/>
            <person name="Orcutt B.N."/>
        </authorList>
    </citation>
    <scope>NUCLEOTIDE SEQUENCE [LARGE SCALE GENOMIC DNA]</scope>
    <source>
        <strain evidence="5">AH-315-G07</strain>
    </source>
</reference>
<comment type="caution">
    <text evidence="5">The sequence shown here is derived from an EMBL/GenBank/DDBJ whole genome shotgun (WGS) entry which is preliminary data.</text>
</comment>
<dbReference type="GO" id="GO:0030272">
    <property type="term" value="F:5-formyltetrahydrofolate cyclo-ligase activity"/>
    <property type="evidence" value="ECO:0007669"/>
    <property type="project" value="UniProtKB-EC"/>
</dbReference>